<dbReference type="STRING" id="1335757.SPICUR_01355"/>
<dbReference type="InterPro" id="IPR017927">
    <property type="entry name" value="FAD-bd_FR_type"/>
</dbReference>
<dbReference type="Pfam" id="PF00970">
    <property type="entry name" value="FAD_binding_6"/>
    <property type="match status" value="1"/>
</dbReference>
<evidence type="ECO:0000259" key="3">
    <source>
        <dbReference type="PROSITE" id="PS51384"/>
    </source>
</evidence>
<dbReference type="InterPro" id="IPR012675">
    <property type="entry name" value="Beta-grasp_dom_sf"/>
</dbReference>
<proteinExistence type="predicted"/>
<dbReference type="Gene3D" id="3.10.20.30">
    <property type="match status" value="1"/>
</dbReference>
<dbReference type="Pfam" id="PF00111">
    <property type="entry name" value="Fer2"/>
    <property type="match status" value="1"/>
</dbReference>
<dbReference type="GO" id="GO:0016491">
    <property type="term" value="F:oxidoreductase activity"/>
    <property type="evidence" value="ECO:0007669"/>
    <property type="project" value="InterPro"/>
</dbReference>
<accession>U5T1K1</accession>
<dbReference type="PROSITE" id="PS00197">
    <property type="entry name" value="2FE2S_FER_1"/>
    <property type="match status" value="1"/>
</dbReference>
<dbReference type="InterPro" id="IPR001433">
    <property type="entry name" value="OxRdtase_FAD/NAD-bd"/>
</dbReference>
<protein>
    <recommendedName>
        <fullName evidence="6">CDP-6-deoxy-delta-3,4-glucoseen reductase</fullName>
    </recommendedName>
</protein>
<organism evidence="4 5">
    <name type="scientific">Spiribacter curvatus</name>
    <dbReference type="NCBI Taxonomy" id="1335757"/>
    <lineage>
        <taxon>Bacteria</taxon>
        <taxon>Pseudomonadati</taxon>
        <taxon>Pseudomonadota</taxon>
        <taxon>Gammaproteobacteria</taxon>
        <taxon>Chromatiales</taxon>
        <taxon>Ectothiorhodospiraceae</taxon>
        <taxon>Spiribacter</taxon>
    </lineage>
</organism>
<dbReference type="InterPro" id="IPR017938">
    <property type="entry name" value="Riboflavin_synthase-like_b-brl"/>
</dbReference>
<dbReference type="HOGENOM" id="CLU_003827_7_0_6"/>
<dbReference type="SUPFAM" id="SSF63380">
    <property type="entry name" value="Riboflavin synthase domain-like"/>
    <property type="match status" value="1"/>
</dbReference>
<dbReference type="SUPFAM" id="SSF52343">
    <property type="entry name" value="Ferredoxin reductase-like, C-terminal NADP-linked domain"/>
    <property type="match status" value="1"/>
</dbReference>
<dbReference type="KEGG" id="spiu:SPICUR_01355"/>
<evidence type="ECO:0000313" key="4">
    <source>
        <dbReference type="EMBL" id="AGY91290.1"/>
    </source>
</evidence>
<feature type="domain" description="FAD-binding FR-type" evidence="3">
    <location>
        <begin position="100"/>
        <end position="200"/>
    </location>
</feature>
<dbReference type="CDD" id="cd06189">
    <property type="entry name" value="flavin_oxioreductase"/>
    <property type="match status" value="1"/>
</dbReference>
<evidence type="ECO:0000259" key="2">
    <source>
        <dbReference type="PROSITE" id="PS51085"/>
    </source>
</evidence>
<comment type="cofactor">
    <cofactor evidence="1">
        <name>[2Fe-2S] cluster</name>
        <dbReference type="ChEBI" id="CHEBI:190135"/>
    </cofactor>
</comment>
<dbReference type="CDD" id="cd00207">
    <property type="entry name" value="fer2"/>
    <property type="match status" value="1"/>
</dbReference>
<dbReference type="SUPFAM" id="SSF54292">
    <property type="entry name" value="2Fe-2S ferredoxin-like"/>
    <property type="match status" value="1"/>
</dbReference>
<dbReference type="InterPro" id="IPR050415">
    <property type="entry name" value="MRET"/>
</dbReference>
<dbReference type="OrthoDB" id="9806195at2"/>
<dbReference type="Proteomes" id="UP000017640">
    <property type="component" value="Chromosome"/>
</dbReference>
<dbReference type="eggNOG" id="COG0633">
    <property type="taxonomic scope" value="Bacteria"/>
</dbReference>
<dbReference type="InterPro" id="IPR001709">
    <property type="entry name" value="Flavoprot_Pyr_Nucl_cyt_Rdtase"/>
</dbReference>
<dbReference type="InterPro" id="IPR006058">
    <property type="entry name" value="2Fe2S_fd_BS"/>
</dbReference>
<dbReference type="PRINTS" id="PR00371">
    <property type="entry name" value="FPNCR"/>
</dbReference>
<dbReference type="InterPro" id="IPR008333">
    <property type="entry name" value="Cbr1-like_FAD-bd_dom"/>
</dbReference>
<dbReference type="InterPro" id="IPR001041">
    <property type="entry name" value="2Fe-2S_ferredoxin-type"/>
</dbReference>
<dbReference type="AlphaFoldDB" id="U5T1K1"/>
<dbReference type="PANTHER" id="PTHR47354">
    <property type="entry name" value="NADH OXIDOREDUCTASE HCR"/>
    <property type="match status" value="1"/>
</dbReference>
<dbReference type="RefSeq" id="WP_023365269.1">
    <property type="nucleotide sequence ID" value="NC_022664.1"/>
</dbReference>
<feature type="domain" description="2Fe-2S ferredoxin-type" evidence="2">
    <location>
        <begin position="3"/>
        <end position="93"/>
    </location>
</feature>
<name>U5T1K1_9GAMM</name>
<dbReference type="PROSITE" id="PS51384">
    <property type="entry name" value="FAD_FR"/>
    <property type="match status" value="1"/>
</dbReference>
<dbReference type="eggNOG" id="COG0543">
    <property type="taxonomic scope" value="Bacteria"/>
</dbReference>
<evidence type="ECO:0008006" key="6">
    <source>
        <dbReference type="Google" id="ProtNLM"/>
    </source>
</evidence>
<evidence type="ECO:0000256" key="1">
    <source>
        <dbReference type="ARBA" id="ARBA00034078"/>
    </source>
</evidence>
<dbReference type="Pfam" id="PF00175">
    <property type="entry name" value="NAD_binding_1"/>
    <property type="match status" value="1"/>
</dbReference>
<evidence type="ECO:0000313" key="5">
    <source>
        <dbReference type="Proteomes" id="UP000017640"/>
    </source>
</evidence>
<dbReference type="InterPro" id="IPR039261">
    <property type="entry name" value="FNR_nucleotide-bd"/>
</dbReference>
<dbReference type="Gene3D" id="3.40.50.80">
    <property type="entry name" value="Nucleotide-binding domain of ferredoxin-NADP reductase (FNR) module"/>
    <property type="match status" value="1"/>
</dbReference>
<dbReference type="PRINTS" id="PR00410">
    <property type="entry name" value="PHEHYDRXLASE"/>
</dbReference>
<dbReference type="InterPro" id="IPR036010">
    <property type="entry name" value="2Fe-2S_ferredoxin-like_sf"/>
</dbReference>
<gene>
    <name evidence="4" type="ORF">SPICUR_01355</name>
</gene>
<keyword evidence="5" id="KW-1185">Reference proteome</keyword>
<dbReference type="GO" id="GO:0051537">
    <property type="term" value="F:2 iron, 2 sulfur cluster binding"/>
    <property type="evidence" value="ECO:0007669"/>
    <property type="project" value="InterPro"/>
</dbReference>
<dbReference type="EMBL" id="CP005990">
    <property type="protein sequence ID" value="AGY91290.1"/>
    <property type="molecule type" value="Genomic_DNA"/>
</dbReference>
<dbReference type="PANTHER" id="PTHR47354:SF5">
    <property type="entry name" value="PROTEIN RFBI"/>
    <property type="match status" value="1"/>
</dbReference>
<dbReference type="PROSITE" id="PS51085">
    <property type="entry name" value="2FE2S_FER_2"/>
    <property type="match status" value="1"/>
</dbReference>
<sequence length="339" mass="37392">MSYQVRIAETDHAFDVDDGESVIDAAMRAGLMLPYSCRGGTCGTCMGDVVEGRIAYPDGLPPAIDGDQDEAGKALFCQARATSDLVIRVGEVRDAGDIRPQRLPARVERVEDCAPDVRRVFLKLPRDKRLAFLPGQYIDFLLRGGQRRSFSLANTPHDDELLELHIRHLPGGLFSGYVFNDMKEGALLRFEGPLGNFFLRDDSDRPMILIGGGTGFSPVKGIVEQALHTGVKRPMHIYWGARARPDLYLDALPREWEAQHSNIAYTPVLSDPAAEDEWSGSTGFVHEQVVRDHPDLSGFDVYMSGPPPMINAAKTAFAEAGLPADRLFYDSFEAAPETR</sequence>
<reference evidence="4 5" key="1">
    <citation type="journal article" date="2013" name="BMC Genomics">
        <title>Genomes of "Spiribacter", a streamlined, successful halophilic bacterium.</title>
        <authorList>
            <person name="Lopez-Perez M."/>
            <person name="Ghai R."/>
            <person name="Leon M.J."/>
            <person name="Rodriguez-Olmos A."/>
            <person name="Copa-Patino J.L."/>
            <person name="Soliveri J."/>
            <person name="Sanchez-Porro C."/>
            <person name="Ventosa A."/>
            <person name="Rodriguez-Valera F."/>
        </authorList>
    </citation>
    <scope>NUCLEOTIDE SEQUENCE [LARGE SCALE GENOMIC DNA]</scope>
    <source>
        <strain evidence="4 5">UAH-SP71</strain>
    </source>
</reference>
<dbReference type="Gene3D" id="2.40.30.10">
    <property type="entry name" value="Translation factors"/>
    <property type="match status" value="1"/>
</dbReference>